<comment type="caution">
    <text evidence="1">The sequence shown here is derived from an EMBL/GenBank/DDBJ whole genome shotgun (WGS) entry which is preliminary data.</text>
</comment>
<reference evidence="1 2" key="1">
    <citation type="submission" date="2018-11" db="EMBL/GenBank/DDBJ databases">
        <authorList>
            <person name="Ye M.-Q."/>
            <person name="Du Z.-J."/>
        </authorList>
    </citation>
    <scope>NUCLEOTIDE SEQUENCE [LARGE SCALE GENOMIC DNA]</scope>
    <source>
        <strain evidence="1 2">U0105</strain>
    </source>
</reference>
<proteinExistence type="predicted"/>
<dbReference type="EMBL" id="RPOK01000002">
    <property type="protein sequence ID" value="RPJ67496.1"/>
    <property type="molecule type" value="Genomic_DNA"/>
</dbReference>
<dbReference type="OrthoDB" id="6322038at2"/>
<keyword evidence="2" id="KW-1185">Reference proteome</keyword>
<evidence type="ECO:0000313" key="2">
    <source>
        <dbReference type="Proteomes" id="UP000275281"/>
    </source>
</evidence>
<dbReference type="Proteomes" id="UP000275281">
    <property type="component" value="Unassembled WGS sequence"/>
</dbReference>
<name>A0A3N5Y3Q4_9ALTE</name>
<dbReference type="AlphaFoldDB" id="A0A3N5Y3Q4"/>
<sequence>MTGLKHVDKLISKYGVNAYSQNTPFICRKQYVQSDAATCGLPFCFYREIERLNGGEALWCFTVSLPDKKQKLAAFLVNSNKDIIEQVYYPRDHRGVKACDKIKRLLAKSLKDYKDDEYKLAA</sequence>
<organism evidence="1 2">
    <name type="scientific">Alteromonas sediminis</name>
    <dbReference type="NCBI Taxonomy" id="2259342"/>
    <lineage>
        <taxon>Bacteria</taxon>
        <taxon>Pseudomonadati</taxon>
        <taxon>Pseudomonadota</taxon>
        <taxon>Gammaproteobacteria</taxon>
        <taxon>Alteromonadales</taxon>
        <taxon>Alteromonadaceae</taxon>
        <taxon>Alteromonas/Salinimonas group</taxon>
        <taxon>Alteromonas</taxon>
    </lineage>
</organism>
<protein>
    <submittedName>
        <fullName evidence="1">Uncharacterized protein</fullName>
    </submittedName>
</protein>
<evidence type="ECO:0000313" key="1">
    <source>
        <dbReference type="EMBL" id="RPJ67496.1"/>
    </source>
</evidence>
<accession>A0A3N5Y3Q4</accession>
<gene>
    <name evidence="1" type="ORF">DRW07_08255</name>
</gene>
<dbReference type="RefSeq" id="WP_124027396.1">
    <property type="nucleotide sequence ID" value="NZ_JBHRSN010000015.1"/>
</dbReference>